<feature type="compositionally biased region" description="Low complexity" evidence="1">
    <location>
        <begin position="82"/>
        <end position="92"/>
    </location>
</feature>
<feature type="region of interest" description="Disordered" evidence="1">
    <location>
        <begin position="1"/>
        <end position="23"/>
    </location>
</feature>
<organism evidence="2 3">
    <name type="scientific">Penicillium camemberti (strain FM 013)</name>
    <dbReference type="NCBI Taxonomy" id="1429867"/>
    <lineage>
        <taxon>Eukaryota</taxon>
        <taxon>Fungi</taxon>
        <taxon>Dikarya</taxon>
        <taxon>Ascomycota</taxon>
        <taxon>Pezizomycotina</taxon>
        <taxon>Eurotiomycetes</taxon>
        <taxon>Eurotiomycetidae</taxon>
        <taxon>Eurotiales</taxon>
        <taxon>Aspergillaceae</taxon>
        <taxon>Penicillium</taxon>
    </lineage>
</organism>
<feature type="region of interest" description="Disordered" evidence="1">
    <location>
        <begin position="54"/>
        <end position="128"/>
    </location>
</feature>
<sequence>MEGDSASPSFTPDKQTTSAKMEAPVPALRYIKAQLIFYALILLFYMQQDPSSQVEKANPRFDRCSGAPAVGKGTRKAREGSESSSSSDPIESLVDPETMAKGGPLIGPAAARELDKRSKKDSGKEEDKGSLNIKIHLDLHAKVKLDLEADLYGDIVIGLL</sequence>
<gene>
    <name evidence="2" type="ORF">PCAMFM013_S011g000279</name>
</gene>
<evidence type="ECO:0000256" key="1">
    <source>
        <dbReference type="SAM" id="MobiDB-lite"/>
    </source>
</evidence>
<dbReference type="EMBL" id="HG793144">
    <property type="protein sequence ID" value="CRL24285.1"/>
    <property type="molecule type" value="Genomic_DNA"/>
</dbReference>
<dbReference type="Proteomes" id="UP000053732">
    <property type="component" value="Unassembled WGS sequence"/>
</dbReference>
<feature type="compositionally biased region" description="Polar residues" evidence="1">
    <location>
        <begin position="1"/>
        <end position="19"/>
    </location>
</feature>
<proteinExistence type="predicted"/>
<protein>
    <submittedName>
        <fullName evidence="2">Str. FM013</fullName>
    </submittedName>
</protein>
<evidence type="ECO:0000313" key="3">
    <source>
        <dbReference type="Proteomes" id="UP000053732"/>
    </source>
</evidence>
<evidence type="ECO:0000313" key="2">
    <source>
        <dbReference type="EMBL" id="CRL24285.1"/>
    </source>
</evidence>
<name>A0A0G4PD80_PENC3</name>
<dbReference type="AlphaFoldDB" id="A0A0G4PD80"/>
<feature type="compositionally biased region" description="Basic and acidic residues" evidence="1">
    <location>
        <begin position="112"/>
        <end position="128"/>
    </location>
</feature>
<keyword evidence="3" id="KW-1185">Reference proteome</keyword>
<accession>A0A0G4PD80</accession>
<reference evidence="2 3" key="1">
    <citation type="journal article" date="2014" name="Nat. Commun.">
        <title>Multiple recent horizontal transfers of a large genomic region in cheese making fungi.</title>
        <authorList>
            <person name="Cheeseman K."/>
            <person name="Ropars J."/>
            <person name="Renault P."/>
            <person name="Dupont J."/>
            <person name="Gouzy J."/>
            <person name="Branca A."/>
            <person name="Abraham A.L."/>
            <person name="Ceppi M."/>
            <person name="Conseiller E."/>
            <person name="Debuchy R."/>
            <person name="Malagnac F."/>
            <person name="Goarin A."/>
            <person name="Silar P."/>
            <person name="Lacoste S."/>
            <person name="Sallet E."/>
            <person name="Bensimon A."/>
            <person name="Giraud T."/>
            <person name="Brygoo Y."/>
        </authorList>
    </citation>
    <scope>NUCLEOTIDE SEQUENCE [LARGE SCALE GENOMIC DNA]</scope>
    <source>
        <strain evidence="3">FM 013</strain>
    </source>
</reference>